<protein>
    <recommendedName>
        <fullName evidence="8">Group 1 truncated hemoglobin</fullName>
    </recommendedName>
</protein>
<dbReference type="Proteomes" id="UP000238701">
    <property type="component" value="Unassembled WGS sequence"/>
</dbReference>
<sequence length="121" mass="13712">MTEDLYALIGGRSIIKAATELFYSNVLQDDNLRPFFERVDMAHLKSRQIMLVSMLLGGRVYTGKDIHDAHAGSRDNGLKDVHFDLFLKHFRAALEQAGVEPENAEKVIKRLESKRAAVLDR</sequence>
<evidence type="ECO:0000313" key="7">
    <source>
        <dbReference type="Proteomes" id="UP000238701"/>
    </source>
</evidence>
<dbReference type="AlphaFoldDB" id="A0A2U3LAQ5"/>
<dbReference type="CDD" id="cd00454">
    <property type="entry name" value="TrHb1_N"/>
    <property type="match status" value="1"/>
</dbReference>
<dbReference type="OrthoDB" id="9795814at2"/>
<dbReference type="GO" id="GO:0019825">
    <property type="term" value="F:oxygen binding"/>
    <property type="evidence" value="ECO:0007669"/>
    <property type="project" value="InterPro"/>
</dbReference>
<dbReference type="SUPFAM" id="SSF46458">
    <property type="entry name" value="Globin-like"/>
    <property type="match status" value="1"/>
</dbReference>
<dbReference type="InterPro" id="IPR001486">
    <property type="entry name" value="Hemoglobin_trunc"/>
</dbReference>
<name>A0A2U3LAQ5_9BACT</name>
<evidence type="ECO:0000256" key="1">
    <source>
        <dbReference type="ARBA" id="ARBA00022448"/>
    </source>
</evidence>
<dbReference type="GO" id="GO:0020037">
    <property type="term" value="F:heme binding"/>
    <property type="evidence" value="ECO:0007669"/>
    <property type="project" value="InterPro"/>
</dbReference>
<evidence type="ECO:0000256" key="5">
    <source>
        <dbReference type="PIRSR" id="PIRSR601486-1"/>
    </source>
</evidence>
<reference evidence="7" key="1">
    <citation type="submission" date="2018-02" db="EMBL/GenBank/DDBJ databases">
        <authorList>
            <person name="Hausmann B."/>
        </authorList>
    </citation>
    <scope>NUCLEOTIDE SEQUENCE [LARGE SCALE GENOMIC DNA]</scope>
    <source>
        <strain evidence="7">Peat soil MAG SbA1</strain>
    </source>
</reference>
<accession>A0A2U3LAQ5</accession>
<organism evidence="6 7">
    <name type="scientific">Candidatus Sulfotelmatobacter kueseliae</name>
    <dbReference type="NCBI Taxonomy" id="2042962"/>
    <lineage>
        <taxon>Bacteria</taxon>
        <taxon>Pseudomonadati</taxon>
        <taxon>Acidobacteriota</taxon>
        <taxon>Terriglobia</taxon>
        <taxon>Terriglobales</taxon>
        <taxon>Candidatus Korobacteraceae</taxon>
        <taxon>Candidatus Sulfotelmatobacter</taxon>
    </lineage>
</organism>
<feature type="binding site" description="proximal binding residue" evidence="5">
    <location>
        <position position="70"/>
    </location>
    <ligand>
        <name>heme</name>
        <dbReference type="ChEBI" id="CHEBI:30413"/>
    </ligand>
    <ligandPart>
        <name>Fe</name>
        <dbReference type="ChEBI" id="CHEBI:18248"/>
    </ligandPart>
</feature>
<evidence type="ECO:0000313" key="6">
    <source>
        <dbReference type="EMBL" id="SPF48978.1"/>
    </source>
</evidence>
<keyword evidence="4 5" id="KW-0408">Iron</keyword>
<keyword evidence="1" id="KW-0813">Transport</keyword>
<dbReference type="GO" id="GO:0046872">
    <property type="term" value="F:metal ion binding"/>
    <property type="evidence" value="ECO:0007669"/>
    <property type="project" value="UniProtKB-KW"/>
</dbReference>
<evidence type="ECO:0000256" key="2">
    <source>
        <dbReference type="ARBA" id="ARBA00022617"/>
    </source>
</evidence>
<proteinExistence type="predicted"/>
<dbReference type="InterPro" id="IPR009050">
    <property type="entry name" value="Globin-like_sf"/>
</dbReference>
<gene>
    <name evidence="6" type="ORF">SBA1_90112</name>
</gene>
<dbReference type="Pfam" id="PF01152">
    <property type="entry name" value="Bac_globin"/>
    <property type="match status" value="1"/>
</dbReference>
<evidence type="ECO:0008006" key="8">
    <source>
        <dbReference type="Google" id="ProtNLM"/>
    </source>
</evidence>
<keyword evidence="2 5" id="KW-0349">Heme</keyword>
<evidence type="ECO:0000256" key="3">
    <source>
        <dbReference type="ARBA" id="ARBA00022723"/>
    </source>
</evidence>
<dbReference type="InterPro" id="IPR012292">
    <property type="entry name" value="Globin/Proto"/>
</dbReference>
<dbReference type="Gene3D" id="1.10.490.10">
    <property type="entry name" value="Globins"/>
    <property type="match status" value="1"/>
</dbReference>
<keyword evidence="3 5" id="KW-0479">Metal-binding</keyword>
<evidence type="ECO:0000256" key="4">
    <source>
        <dbReference type="ARBA" id="ARBA00023004"/>
    </source>
</evidence>
<dbReference type="EMBL" id="OMOD01000188">
    <property type="protein sequence ID" value="SPF48978.1"/>
    <property type="molecule type" value="Genomic_DNA"/>
</dbReference>